<dbReference type="RefSeq" id="WP_086582027.1">
    <property type="nucleotide sequence ID" value="NZ_MUIZ01000001.1"/>
</dbReference>
<proteinExistence type="predicted"/>
<dbReference type="AlphaFoldDB" id="A0A252CFX6"/>
<evidence type="ECO:0000313" key="1">
    <source>
        <dbReference type="EMBL" id="OUK05249.1"/>
    </source>
</evidence>
<dbReference type="EMBL" id="MUIZ01000001">
    <property type="protein sequence ID" value="OUK05249.1"/>
    <property type="molecule type" value="Genomic_DNA"/>
</dbReference>
<name>A0A252CFX6_9LACT</name>
<protein>
    <submittedName>
        <fullName evidence="1">Uncharacterized protein</fullName>
    </submittedName>
</protein>
<reference evidence="1 2" key="1">
    <citation type="submission" date="2017-02" db="EMBL/GenBank/DDBJ databases">
        <authorList>
            <person name="Peterson S.W."/>
        </authorList>
    </citation>
    <scope>NUCLEOTIDE SEQUENCE [LARGE SCALE GENOMIC DNA]</scope>
    <source>
        <strain evidence="1">159469</strain>
    </source>
</reference>
<accession>A0A252CFX6</accession>
<sequence length="312" mass="36033">MDYQKRLDEATSLGHIQEVYNEAFDKATKEMEDGGQQLVYEDGSINISLGATDFSLMLSAESHAVKLLGKKEKGRWIKSNFDSFISQRLKELTQTSYSIASPAECIDYAELLFDVARQTDEENWEYFREEEYIHARDFLNYGYYSRIIMARAPGEKHGVPVGYIQVRILKAAAPQLLYKDFYHKVGLSSVDLWEKCDHFKEGSPVYIDVIAVKRKYQNNKAILNLIHQATVDILRDIFLIEKDSFNIFAVGVTNKGRKMCQLLGMEKLSEVERGEGLNLHTRTLFRSNINTFEKQLVKFSPKNKKNNRNEKK</sequence>
<organism evidence="1 2">
    <name type="scientific">Lactococcus petauri</name>
    <dbReference type="NCBI Taxonomy" id="1940789"/>
    <lineage>
        <taxon>Bacteria</taxon>
        <taxon>Bacillati</taxon>
        <taxon>Bacillota</taxon>
        <taxon>Bacilli</taxon>
        <taxon>Lactobacillales</taxon>
        <taxon>Streptococcaceae</taxon>
        <taxon>Lactococcus</taxon>
    </lineage>
</organism>
<evidence type="ECO:0000313" key="2">
    <source>
        <dbReference type="Proteomes" id="UP000194606"/>
    </source>
</evidence>
<gene>
    <name evidence="1" type="ORF">BZZ03_00595</name>
</gene>
<dbReference type="Proteomes" id="UP000194606">
    <property type="component" value="Unassembled WGS sequence"/>
</dbReference>
<comment type="caution">
    <text evidence="1">The sequence shown here is derived from an EMBL/GenBank/DDBJ whole genome shotgun (WGS) entry which is preliminary data.</text>
</comment>